<dbReference type="Proteomes" id="UP000192602">
    <property type="component" value="Unassembled WGS sequence"/>
</dbReference>
<dbReference type="GO" id="GO:0005886">
    <property type="term" value="C:plasma membrane"/>
    <property type="evidence" value="ECO:0007669"/>
    <property type="project" value="UniProtKB-SubCell"/>
</dbReference>
<feature type="coiled-coil region" evidence="6">
    <location>
        <begin position="280"/>
        <end position="314"/>
    </location>
</feature>
<organism evidence="9 10">
    <name type="scientific">Nitratiruptor tergarcus DSM 16512</name>
    <dbReference type="NCBI Taxonomy" id="1069081"/>
    <lineage>
        <taxon>Bacteria</taxon>
        <taxon>Pseudomonadati</taxon>
        <taxon>Campylobacterota</taxon>
        <taxon>Epsilonproteobacteria</taxon>
        <taxon>Nautiliales</taxon>
        <taxon>Nitratiruptoraceae</taxon>
        <taxon>Nitratiruptor</taxon>
    </lineage>
</organism>
<evidence type="ECO:0000313" key="9">
    <source>
        <dbReference type="EMBL" id="SMC09523.1"/>
    </source>
</evidence>
<dbReference type="RefSeq" id="WP_084275746.1">
    <property type="nucleotide sequence ID" value="NZ_FWWZ01000001.1"/>
</dbReference>
<dbReference type="PANTHER" id="PTHR32309:SF13">
    <property type="entry name" value="FERRIC ENTEROBACTIN TRANSPORT PROTEIN FEPE"/>
    <property type="match status" value="1"/>
</dbReference>
<feature type="transmembrane region" description="Helical" evidence="7">
    <location>
        <begin position="36"/>
        <end position="54"/>
    </location>
</feature>
<evidence type="ECO:0000256" key="6">
    <source>
        <dbReference type="SAM" id="Coils"/>
    </source>
</evidence>
<evidence type="ECO:0000256" key="5">
    <source>
        <dbReference type="ARBA" id="ARBA00023136"/>
    </source>
</evidence>
<dbReference type="Pfam" id="PF02706">
    <property type="entry name" value="Wzz"/>
    <property type="match status" value="1"/>
</dbReference>
<evidence type="ECO:0000256" key="4">
    <source>
        <dbReference type="ARBA" id="ARBA00022989"/>
    </source>
</evidence>
<accession>A0A1W1WUX2</accession>
<evidence type="ECO:0000256" key="1">
    <source>
        <dbReference type="ARBA" id="ARBA00004651"/>
    </source>
</evidence>
<dbReference type="OrthoDB" id="5349172at2"/>
<feature type="transmembrane region" description="Helical" evidence="7">
    <location>
        <begin position="439"/>
        <end position="462"/>
    </location>
</feature>
<dbReference type="STRING" id="1069081.SAMN05660197_1339"/>
<evidence type="ECO:0000256" key="3">
    <source>
        <dbReference type="ARBA" id="ARBA00022692"/>
    </source>
</evidence>
<dbReference type="InterPro" id="IPR050445">
    <property type="entry name" value="Bact_polysacc_biosynth/exp"/>
</dbReference>
<dbReference type="PANTHER" id="PTHR32309">
    <property type="entry name" value="TYROSINE-PROTEIN KINASE"/>
    <property type="match status" value="1"/>
</dbReference>
<evidence type="ECO:0000256" key="7">
    <source>
        <dbReference type="SAM" id="Phobius"/>
    </source>
</evidence>
<evidence type="ECO:0000313" key="10">
    <source>
        <dbReference type="Proteomes" id="UP000192602"/>
    </source>
</evidence>
<gene>
    <name evidence="9" type="ORF">SAMN05660197_1339</name>
</gene>
<reference evidence="10" key="1">
    <citation type="submission" date="2017-04" db="EMBL/GenBank/DDBJ databases">
        <authorList>
            <person name="Varghese N."/>
            <person name="Submissions S."/>
        </authorList>
    </citation>
    <scope>NUCLEOTIDE SEQUENCE [LARGE SCALE GENOMIC DNA]</scope>
    <source>
        <strain evidence="10">DSM 16512</strain>
    </source>
</reference>
<evidence type="ECO:0000259" key="8">
    <source>
        <dbReference type="Pfam" id="PF02706"/>
    </source>
</evidence>
<proteinExistence type="predicted"/>
<feature type="domain" description="Polysaccharide chain length determinant N-terminal" evidence="8">
    <location>
        <begin position="19"/>
        <end position="106"/>
    </location>
</feature>
<keyword evidence="10" id="KW-1185">Reference proteome</keyword>
<protein>
    <submittedName>
        <fullName evidence="9">Uncharacterized protein involved in exopolysaccharide biosynthesis</fullName>
    </submittedName>
</protein>
<evidence type="ECO:0000256" key="2">
    <source>
        <dbReference type="ARBA" id="ARBA00022475"/>
    </source>
</evidence>
<dbReference type="EMBL" id="FWWZ01000001">
    <property type="protein sequence ID" value="SMC09523.1"/>
    <property type="molecule type" value="Genomic_DNA"/>
</dbReference>
<keyword evidence="4 7" id="KW-1133">Transmembrane helix</keyword>
<dbReference type="InterPro" id="IPR003856">
    <property type="entry name" value="LPS_length_determ_N"/>
</dbReference>
<keyword evidence="3 7" id="KW-0812">Transmembrane</keyword>
<name>A0A1W1WUX2_9BACT</name>
<sequence>MEEKQPVQLIVQNCPTEEDEIDLWQLWETIKKNRKTIYKVTAAVFLLALVYIFIKTPLYQAKTVMQIGYIGDKPIEKANIVAQKIKTVFYVDSPLQKKIDKEAFIESVNPVKKVDKLIDITAYGISNEKAVNKINEVLKYVRKDEKLKIEHFKQDIQAEIDKTQRDIDKLKIVDIKKIDDQINLVKTHDIKKIDDQINLLKTQDIKKIDDKINLIKTVDIKKIDDQINLLKTQDIKKIDDKINLIKTVDIKKIDDQINLVNTQNLAQINDKITLYQKEIIPNIEKKIQITQKQIEKFEKNIQNLQKSIQKAKDKAFIALTLVQVSNYQNMIYSRQLKINDLHLQKEKILKETIPNLQRQKEKILKETIPNLQRQKEKILKETIPNLQRQKEKILKIEIPKLQDSIGSLRYKLTEAYISPSKFVGDIQTFDKPAKPKKKLILVVALVTGLILGVFLVFFLEFLKSEPKKETE</sequence>
<dbReference type="GO" id="GO:0004713">
    <property type="term" value="F:protein tyrosine kinase activity"/>
    <property type="evidence" value="ECO:0007669"/>
    <property type="project" value="TreeGrafter"/>
</dbReference>
<keyword evidence="5 7" id="KW-0472">Membrane</keyword>
<keyword evidence="2" id="KW-1003">Cell membrane</keyword>
<dbReference type="AlphaFoldDB" id="A0A1W1WUX2"/>
<comment type="subcellular location">
    <subcellularLocation>
        <location evidence="1">Cell membrane</location>
        <topology evidence="1">Multi-pass membrane protein</topology>
    </subcellularLocation>
</comment>
<keyword evidence="6" id="KW-0175">Coiled coil</keyword>